<protein>
    <recommendedName>
        <fullName evidence="3">Guanylate cyclase domain-containing protein</fullName>
    </recommendedName>
</protein>
<dbReference type="GeneID" id="68117314"/>
<dbReference type="Gene3D" id="3.30.450.20">
    <property type="entry name" value="PAS domain"/>
    <property type="match status" value="1"/>
</dbReference>
<feature type="compositionally biased region" description="Basic and acidic residues" evidence="1">
    <location>
        <begin position="485"/>
        <end position="501"/>
    </location>
</feature>
<reference evidence="4 5" key="1">
    <citation type="journal article" date="2019" name="Sci. Rep.">
        <title>Nanopore sequencing improves the draft genome of the human pathogenic amoeba Naegleria fowleri.</title>
        <authorList>
            <person name="Liechti N."/>
            <person name="Schurch N."/>
            <person name="Bruggmann R."/>
            <person name="Wittwer M."/>
        </authorList>
    </citation>
    <scope>NUCLEOTIDE SEQUENCE [LARGE SCALE GENOMIC DNA]</scope>
    <source>
        <strain evidence="4 5">ATCC 30894</strain>
    </source>
</reference>
<dbReference type="VEuPathDB" id="AmoebaDB:FDP41_010099"/>
<organism evidence="4 5">
    <name type="scientific">Naegleria fowleri</name>
    <name type="common">Brain eating amoeba</name>
    <dbReference type="NCBI Taxonomy" id="5763"/>
    <lineage>
        <taxon>Eukaryota</taxon>
        <taxon>Discoba</taxon>
        <taxon>Heterolobosea</taxon>
        <taxon>Tetramitia</taxon>
        <taxon>Eutetramitia</taxon>
        <taxon>Vahlkampfiidae</taxon>
        <taxon>Naegleria</taxon>
    </lineage>
</organism>
<feature type="region of interest" description="Disordered" evidence="1">
    <location>
        <begin position="1"/>
        <end position="41"/>
    </location>
</feature>
<sequence>MVKVQPVQSASQSEKPATFESNKQSSEFFSDGVSNSSSEDESLLLEGNKKSRPFLLRMLLSVRLFLIVVITMVVVLTALSIWVSAFTVNEQTALEQVNVIISNMNEKISGFLQSQLLPAKQVAQLIADDYHNFKIDHDPSIRNYLFSKVKLFGVTNTNLCFGDGSNNQMFAYSVNVDNSLVWGVKLQQSTRFIISKANNETGEVYYDQVLTNISYVISNTDYYKESIRITQEYPTGAFGAPYKVLGGPQSTFFSVPVFNRTDLLNGIKNRVGFAKINISLATIAQFLKNIKVLTRGYVIISEFGNNFVIGSNLAIDGIDATRVKATDITTRNAGSIMNKLLQQIGDSLDPFILKMESNGTNYLVSSTPFVYTNLKWRMTLVFEENEIKKGIITSSYVILGVTLGVTALGILISVAIGWIVTNPFMNLQEDFKKIEMLDLANIKERSAFFSEEKSIYSSLTETVKWLSEFRAFLPDSVLNQLENTKVQKEMRPETSKKEDVKSQQQTSQGTSFRSKESSNQGIDHSNSGMGSQHQTSSHMKTDSKSLFKIGLSSKDLVTLVHISIPNLLEKNYPFDALNSITSKCLTSVSTICKTCRADVQIKSYDEFVVIFNDKSPCLTALDTCLKLKVALESLNNYLTKEGLNPLQVCMGVSSGECLIGNIGNKQMRYFAQIGEIVNTAKNLSVLANFVNLQILLDARTYQLTKNSFVFRPVERIMNSSKKCIDTVYQLIQKNHVADDEWMYELETKQHYAKFEQFSTHFCKLFDDSPLDKEEANEVKNFISNLCEKSPEDLVLQRMSKLIEKNSTNNGPLNQLSSYYTNISTNVTSYVQGEVVPLDD</sequence>
<dbReference type="InterPro" id="IPR029787">
    <property type="entry name" value="Nucleotide_cyclase"/>
</dbReference>
<feature type="transmembrane region" description="Helical" evidence="2">
    <location>
        <begin position="396"/>
        <end position="420"/>
    </location>
</feature>
<dbReference type="OMA" id="MYKANIT"/>
<dbReference type="VEuPathDB" id="AmoebaDB:NfTy_082450"/>
<keyword evidence="5" id="KW-1185">Reference proteome</keyword>
<comment type="caution">
    <text evidence="4">The sequence shown here is derived from an EMBL/GenBank/DDBJ whole genome shotgun (WGS) entry which is preliminary data.</text>
</comment>
<dbReference type="SUPFAM" id="SSF55073">
    <property type="entry name" value="Nucleotide cyclase"/>
    <property type="match status" value="1"/>
</dbReference>
<dbReference type="GO" id="GO:0035556">
    <property type="term" value="P:intracellular signal transduction"/>
    <property type="evidence" value="ECO:0007669"/>
    <property type="project" value="InterPro"/>
</dbReference>
<dbReference type="Gene3D" id="3.30.70.1230">
    <property type="entry name" value="Nucleotide cyclase"/>
    <property type="match status" value="1"/>
</dbReference>
<dbReference type="AlphaFoldDB" id="A0A6A5BAY7"/>
<evidence type="ECO:0000259" key="3">
    <source>
        <dbReference type="PROSITE" id="PS50125"/>
    </source>
</evidence>
<feature type="transmembrane region" description="Helical" evidence="2">
    <location>
        <begin position="60"/>
        <end position="83"/>
    </location>
</feature>
<feature type="compositionally biased region" description="Polar residues" evidence="1">
    <location>
        <begin position="502"/>
        <end position="537"/>
    </location>
</feature>
<evidence type="ECO:0000313" key="4">
    <source>
        <dbReference type="EMBL" id="KAF0971876.1"/>
    </source>
</evidence>
<dbReference type="InterPro" id="IPR001054">
    <property type="entry name" value="A/G_cyclase"/>
</dbReference>
<proteinExistence type="predicted"/>
<keyword evidence="2" id="KW-0812">Transmembrane</keyword>
<dbReference type="EMBL" id="VFQX01000074">
    <property type="protein sequence ID" value="KAF0971876.1"/>
    <property type="molecule type" value="Genomic_DNA"/>
</dbReference>
<dbReference type="GO" id="GO:0009190">
    <property type="term" value="P:cyclic nucleotide biosynthetic process"/>
    <property type="evidence" value="ECO:0007669"/>
    <property type="project" value="InterPro"/>
</dbReference>
<feature type="region of interest" description="Disordered" evidence="1">
    <location>
        <begin position="483"/>
        <end position="537"/>
    </location>
</feature>
<dbReference type="PROSITE" id="PS50125">
    <property type="entry name" value="GUANYLATE_CYCLASE_2"/>
    <property type="match status" value="1"/>
</dbReference>
<dbReference type="OrthoDB" id="10256417at2759"/>
<dbReference type="VEuPathDB" id="AmoebaDB:NF0102300"/>
<feature type="compositionally biased region" description="Polar residues" evidence="1">
    <location>
        <begin position="1"/>
        <end position="24"/>
    </location>
</feature>
<accession>A0A6A5BAY7</accession>
<keyword evidence="2" id="KW-0472">Membrane</keyword>
<dbReference type="RefSeq" id="XP_044556592.1">
    <property type="nucleotide sequence ID" value="XM_044700360.1"/>
</dbReference>
<dbReference type="Proteomes" id="UP000444721">
    <property type="component" value="Unassembled WGS sequence"/>
</dbReference>
<gene>
    <name evidence="4" type="ORF">FDP41_010099</name>
</gene>
<dbReference type="Pfam" id="PF00211">
    <property type="entry name" value="Guanylate_cyc"/>
    <property type="match status" value="1"/>
</dbReference>
<evidence type="ECO:0000256" key="1">
    <source>
        <dbReference type="SAM" id="MobiDB-lite"/>
    </source>
</evidence>
<keyword evidence="2" id="KW-1133">Transmembrane helix</keyword>
<feature type="domain" description="Guanylate cyclase" evidence="3">
    <location>
        <begin position="625"/>
        <end position="684"/>
    </location>
</feature>
<feature type="compositionally biased region" description="Low complexity" evidence="1">
    <location>
        <begin position="25"/>
        <end position="37"/>
    </location>
</feature>
<evidence type="ECO:0000256" key="2">
    <source>
        <dbReference type="SAM" id="Phobius"/>
    </source>
</evidence>
<evidence type="ECO:0000313" key="5">
    <source>
        <dbReference type="Proteomes" id="UP000444721"/>
    </source>
</evidence>
<name>A0A6A5BAY7_NAEFO</name>